<organism evidence="2 3">
    <name type="scientific">Eupransor demetentiae</name>
    <dbReference type="NCBI Taxonomy" id="3109584"/>
    <lineage>
        <taxon>Bacteria</taxon>
        <taxon>Bacillati</taxon>
        <taxon>Bacillota</taxon>
        <taxon>Bacilli</taxon>
        <taxon>Lactobacillales</taxon>
        <taxon>Lactobacillaceae</taxon>
        <taxon>Eupransor</taxon>
    </lineage>
</organism>
<feature type="domain" description="DUF1541" evidence="1">
    <location>
        <begin position="60"/>
        <end position="109"/>
    </location>
</feature>
<name>A0ABP0EMY4_9LACO</name>
<evidence type="ECO:0000259" key="1">
    <source>
        <dbReference type="Pfam" id="PF07563"/>
    </source>
</evidence>
<evidence type="ECO:0000313" key="3">
    <source>
        <dbReference type="Proteomes" id="UP001314241"/>
    </source>
</evidence>
<feature type="domain" description="DUF1541" evidence="1">
    <location>
        <begin position="121"/>
        <end position="168"/>
    </location>
</feature>
<accession>A0ABP0EMY4</accession>
<dbReference type="EMBL" id="CAWVOH010000001">
    <property type="protein sequence ID" value="CAK8053629.1"/>
    <property type="molecule type" value="Genomic_DNA"/>
</dbReference>
<evidence type="ECO:0000313" key="2">
    <source>
        <dbReference type="EMBL" id="CAK8053629.1"/>
    </source>
</evidence>
<dbReference type="Gene3D" id="2.30.30.1210">
    <property type="entry name" value="Domain of unknown function DUF1541"/>
    <property type="match status" value="1"/>
</dbReference>
<sequence length="178" mass="19450">MKMSNDMNMSNDKDMKMGGMDMSSDKNMSGMDMNMGGMKMNIHGTLPSGLPDAQNSKYKVGQEIISQATHMPGMKGAKAKIVAVYDATLYAVDFKSTDGMEMKDHKWLTRVDFTDGKDHKVGDDITIASAHMSGMKGAQGKVVEVKAGPAYAINYQPTDGSEEVTNHLYLAEDEIQPR</sequence>
<protein>
    <submittedName>
        <fullName evidence="2">LysM repeat (LysM)</fullName>
    </submittedName>
</protein>
<dbReference type="Proteomes" id="UP001314241">
    <property type="component" value="Unassembled WGS sequence"/>
</dbReference>
<proteinExistence type="predicted"/>
<dbReference type="RefSeq" id="WP_349641187.1">
    <property type="nucleotide sequence ID" value="NZ_CAWVOH010000001.1"/>
</dbReference>
<keyword evidence="3" id="KW-1185">Reference proteome</keyword>
<reference evidence="2 3" key="1">
    <citation type="submission" date="2024-01" db="EMBL/GenBank/DDBJ databases">
        <authorList>
            <person name="Botero Cardona J."/>
        </authorList>
    </citation>
    <scope>NUCLEOTIDE SEQUENCE [LARGE SCALE GENOMIC DNA]</scope>
    <source>
        <strain evidence="2 3">LMG 33000</strain>
    </source>
</reference>
<dbReference type="InterPro" id="IPR011438">
    <property type="entry name" value="DUF1541"/>
</dbReference>
<dbReference type="Pfam" id="PF07563">
    <property type="entry name" value="DUF1541"/>
    <property type="match status" value="2"/>
</dbReference>
<comment type="caution">
    <text evidence="2">The sequence shown here is derived from an EMBL/GenBank/DDBJ whole genome shotgun (WGS) entry which is preliminary data.</text>
</comment>
<gene>
    <name evidence="2" type="ORF">R54876_GBNLAHCA_00186</name>
</gene>